<keyword evidence="3" id="KW-1185">Reference proteome</keyword>
<reference evidence="2 3" key="1">
    <citation type="submission" date="2019-09" db="EMBL/GenBank/DDBJ databases">
        <title>Draft genome of the ectomycorrhizal ascomycete Sphaerosporella brunnea.</title>
        <authorList>
            <consortium name="DOE Joint Genome Institute"/>
            <person name="Benucci G.M."/>
            <person name="Marozzi G."/>
            <person name="Antonielli L."/>
            <person name="Sanchez S."/>
            <person name="Marco P."/>
            <person name="Wang X."/>
            <person name="Falini L.B."/>
            <person name="Barry K."/>
            <person name="Haridas S."/>
            <person name="Lipzen A."/>
            <person name="Labutti K."/>
            <person name="Grigoriev I.V."/>
            <person name="Murat C."/>
            <person name="Martin F."/>
            <person name="Albertini E."/>
            <person name="Donnini D."/>
            <person name="Bonito G."/>
        </authorList>
    </citation>
    <scope>NUCLEOTIDE SEQUENCE [LARGE SCALE GENOMIC DNA]</scope>
    <source>
        <strain evidence="2 3">Sb_GMNB300</strain>
    </source>
</reference>
<feature type="compositionally biased region" description="Pro residues" evidence="1">
    <location>
        <begin position="238"/>
        <end position="250"/>
    </location>
</feature>
<dbReference type="AlphaFoldDB" id="A0A5J5F753"/>
<organism evidence="2 3">
    <name type="scientific">Sphaerosporella brunnea</name>
    <dbReference type="NCBI Taxonomy" id="1250544"/>
    <lineage>
        <taxon>Eukaryota</taxon>
        <taxon>Fungi</taxon>
        <taxon>Dikarya</taxon>
        <taxon>Ascomycota</taxon>
        <taxon>Pezizomycotina</taxon>
        <taxon>Pezizomycetes</taxon>
        <taxon>Pezizales</taxon>
        <taxon>Pyronemataceae</taxon>
        <taxon>Sphaerosporella</taxon>
    </lineage>
</organism>
<proteinExistence type="predicted"/>
<dbReference type="OrthoDB" id="5352472at2759"/>
<evidence type="ECO:0000313" key="3">
    <source>
        <dbReference type="Proteomes" id="UP000326924"/>
    </source>
</evidence>
<evidence type="ECO:0000256" key="1">
    <source>
        <dbReference type="SAM" id="MobiDB-lite"/>
    </source>
</evidence>
<feature type="region of interest" description="Disordered" evidence="1">
    <location>
        <begin position="228"/>
        <end position="267"/>
    </location>
</feature>
<dbReference type="EMBL" id="VXIS01000020">
    <property type="protein sequence ID" value="KAA8912789.1"/>
    <property type="molecule type" value="Genomic_DNA"/>
</dbReference>
<feature type="compositionally biased region" description="Low complexity" evidence="1">
    <location>
        <begin position="257"/>
        <end position="267"/>
    </location>
</feature>
<evidence type="ECO:0000313" key="2">
    <source>
        <dbReference type="EMBL" id="KAA8912789.1"/>
    </source>
</evidence>
<sequence length="341" mass="37703">MSKMPALLLPNTASPFAPRSSPTVVLNTKVDPWLTATLKRVNRIKRSLNSVPQHMKCLTETLSQPSATWNLCTLMVPKAPASHLDKHDNALVEAFTRYELLHVQAYVVHVDLVLSHEVAFKLTKDTIEDLCDYHKDVYLVDQKDQTWPWTEKEAQIKKLQDEFHQAVNKFVYRTDAIALEGLEDDGAGELLCGRSEDVKSQVLTLFSPLMPPPPRIVDVVRPSAPMLPSSQGNWWSPQPVPSNAPPPPPVESWKILPSSPVDDSPVSTSSASFPTIWSPTGSFDMPVTCSPGPQYSQAPTTLSMPIPQLPLPSMVAQQCSIGSGFGGFGWDNRYQDYATTM</sequence>
<dbReference type="InParanoid" id="A0A5J5F753"/>
<gene>
    <name evidence="2" type="ORF">FN846DRAFT_259774</name>
</gene>
<protein>
    <submittedName>
        <fullName evidence="2">Uncharacterized protein</fullName>
    </submittedName>
</protein>
<name>A0A5J5F753_9PEZI</name>
<dbReference type="Proteomes" id="UP000326924">
    <property type="component" value="Unassembled WGS sequence"/>
</dbReference>
<accession>A0A5J5F753</accession>
<comment type="caution">
    <text evidence="2">The sequence shown here is derived from an EMBL/GenBank/DDBJ whole genome shotgun (WGS) entry which is preliminary data.</text>
</comment>